<comment type="caution">
    <text evidence="1">The sequence shown here is derived from an EMBL/GenBank/DDBJ whole genome shotgun (WGS) entry which is preliminary data.</text>
</comment>
<evidence type="ECO:0000313" key="2">
    <source>
        <dbReference type="Proteomes" id="UP001230649"/>
    </source>
</evidence>
<dbReference type="EMBL" id="JASBWS010000083">
    <property type="protein sequence ID" value="KAJ9099475.1"/>
    <property type="molecule type" value="Genomic_DNA"/>
</dbReference>
<evidence type="ECO:0000313" key="1">
    <source>
        <dbReference type="EMBL" id="KAJ9099475.1"/>
    </source>
</evidence>
<organism evidence="1 2">
    <name type="scientific">Naganishia adeliensis</name>
    <dbReference type="NCBI Taxonomy" id="92952"/>
    <lineage>
        <taxon>Eukaryota</taxon>
        <taxon>Fungi</taxon>
        <taxon>Dikarya</taxon>
        <taxon>Basidiomycota</taxon>
        <taxon>Agaricomycotina</taxon>
        <taxon>Tremellomycetes</taxon>
        <taxon>Filobasidiales</taxon>
        <taxon>Filobasidiaceae</taxon>
        <taxon>Naganishia</taxon>
    </lineage>
</organism>
<dbReference type="Proteomes" id="UP001230649">
    <property type="component" value="Unassembled WGS sequence"/>
</dbReference>
<proteinExistence type="predicted"/>
<gene>
    <name evidence="1" type="ORF">QFC20_005686</name>
</gene>
<reference evidence="1" key="1">
    <citation type="submission" date="2023-04" db="EMBL/GenBank/DDBJ databases">
        <title>Draft Genome sequencing of Naganishia species isolated from polar environments using Oxford Nanopore Technology.</title>
        <authorList>
            <person name="Leo P."/>
            <person name="Venkateswaran K."/>
        </authorList>
    </citation>
    <scope>NUCLEOTIDE SEQUENCE</scope>
    <source>
        <strain evidence="1">MNA-CCFEE 5262</strain>
    </source>
</reference>
<sequence length="767" mass="85941">MPQLPPLQLGSFYSRPSSPSGQRYEKDASIILVGQKGVGKSTIGSMAAQALHWELVETGYRLPGSHQLSTNDVSVVDERIDALSEVLRENARGKVIVCQADLLDHVRIRRILHDYGTSQGPVIHITRRPDNVADHLRKTTAHFDEDRFFGDWPYREAEIRDIATFLFMSLEDTVGGQDTVDRHPSLSSTLHNNLATQRNIPAHLPYVNKDLIRLLKFIRGTYTNHVPYTSFRSYYLSLTYEHVALAIPHIQELSVGIDCWELRADLLRDMHPESIVYQLALLRRFSDLPVIFALRTRSQAGTMPDPSQNADAAAYTADILALALKMGIEYVDVNNVVPRETKIMLLGMKGNSKIIASWHDYSGQTSWLSATTYNFYKDSVKMGADVVMMVNAAKDNEDNLDVRKFSQHVQKDVPLVAFNIGAVGQFSRIWNLYLTPVSHALLPKTSAPGQLSYLQIQQLLYLTGLLKARNFYLFGNGLFNSLSPLIHSVAFKQLGLPHQYCAKEAETVAAYGEAIADESFGGASIRGPHKIAILQMLNRLTPHAEAIGAVNTIISSSAGPVGENTDWRSIHTCVLRCLSYNGYDSIPHKDLSVLVIGAGGLARAAMYALFQLGLLRLQVVNRTPVRAYEMADSLRRLDPQLKIEVLTDLTTSMQSKGWCPPDIVVSAIPQLGDMQDLEAFAPLEKIFQKRRGMFLDTAYAPMPTSLLTETLQRMPDKEWMMIDAYEVLMEQAFEQIRLWTGRRAPKAAIRQAVTEELRRRKSQKPVH</sequence>
<accession>A0ACC2VJ80</accession>
<protein>
    <submittedName>
        <fullName evidence="1">Uncharacterized protein</fullName>
    </submittedName>
</protein>
<keyword evidence="2" id="KW-1185">Reference proteome</keyword>
<name>A0ACC2VJ80_9TREE</name>